<dbReference type="EMBL" id="SELH01000017">
    <property type="protein sequence ID" value="TWP28716.1"/>
    <property type="molecule type" value="Genomic_DNA"/>
</dbReference>
<dbReference type="AlphaFoldDB" id="A0A563DEQ4"/>
<evidence type="ECO:0000256" key="7">
    <source>
        <dbReference type="SAM" id="Phobius"/>
    </source>
</evidence>
<dbReference type="RefSeq" id="WP_146292329.1">
    <property type="nucleotide sequence ID" value="NZ_SELH01000017.1"/>
</dbReference>
<organism evidence="9 10">
    <name type="scientific">Apibacter muscae</name>
    <dbReference type="NCBI Taxonomy" id="2509004"/>
    <lineage>
        <taxon>Bacteria</taxon>
        <taxon>Pseudomonadati</taxon>
        <taxon>Bacteroidota</taxon>
        <taxon>Flavobacteriia</taxon>
        <taxon>Flavobacteriales</taxon>
        <taxon>Weeksellaceae</taxon>
        <taxon>Apibacter</taxon>
    </lineage>
</organism>
<protein>
    <submittedName>
        <fullName evidence="9">Rhomboid family intramembrane serine protease</fullName>
    </submittedName>
</protein>
<feature type="transmembrane region" description="Helical" evidence="7">
    <location>
        <begin position="232"/>
        <end position="252"/>
    </location>
</feature>
<evidence type="ECO:0000256" key="4">
    <source>
        <dbReference type="ARBA" id="ARBA00022801"/>
    </source>
</evidence>
<evidence type="ECO:0000256" key="2">
    <source>
        <dbReference type="ARBA" id="ARBA00009045"/>
    </source>
</evidence>
<evidence type="ECO:0000313" key="10">
    <source>
        <dbReference type="Proteomes" id="UP000319499"/>
    </source>
</evidence>
<feature type="domain" description="Peptidase S54 rhomboid" evidence="8">
    <location>
        <begin position="47"/>
        <end position="109"/>
    </location>
</feature>
<comment type="caution">
    <text evidence="9">The sequence shown here is derived from an EMBL/GenBank/DDBJ whole genome shotgun (WGS) entry which is preliminary data.</text>
</comment>
<keyword evidence="10" id="KW-1185">Reference proteome</keyword>
<dbReference type="GO" id="GO:0004252">
    <property type="term" value="F:serine-type endopeptidase activity"/>
    <property type="evidence" value="ECO:0007669"/>
    <property type="project" value="InterPro"/>
</dbReference>
<gene>
    <name evidence="9" type="ORF">ETU09_05195</name>
</gene>
<evidence type="ECO:0000259" key="8">
    <source>
        <dbReference type="Pfam" id="PF01694"/>
    </source>
</evidence>
<feature type="transmembrane region" description="Helical" evidence="7">
    <location>
        <begin position="12"/>
        <end position="31"/>
    </location>
</feature>
<keyword evidence="5 7" id="KW-1133">Transmembrane helix</keyword>
<keyword evidence="9" id="KW-0645">Protease</keyword>
<keyword evidence="6 7" id="KW-0472">Membrane</keyword>
<dbReference type="InterPro" id="IPR035952">
    <property type="entry name" value="Rhomboid-like_sf"/>
</dbReference>
<dbReference type="Pfam" id="PF01694">
    <property type="entry name" value="Rhomboid"/>
    <property type="match status" value="2"/>
</dbReference>
<dbReference type="PANTHER" id="PTHR43731:SF14">
    <property type="entry name" value="PRESENILIN-ASSOCIATED RHOMBOID-LIKE PROTEIN, MITOCHONDRIAL"/>
    <property type="match status" value="1"/>
</dbReference>
<evidence type="ECO:0000313" key="9">
    <source>
        <dbReference type="EMBL" id="TWP28716.1"/>
    </source>
</evidence>
<keyword evidence="4" id="KW-0378">Hydrolase</keyword>
<comment type="subcellular location">
    <subcellularLocation>
        <location evidence="1">Membrane</location>
        <topology evidence="1">Multi-pass membrane protein</topology>
    </subcellularLocation>
</comment>
<proteinExistence type="inferred from homology"/>
<evidence type="ECO:0000256" key="6">
    <source>
        <dbReference type="ARBA" id="ARBA00023136"/>
    </source>
</evidence>
<dbReference type="SUPFAM" id="SSF144091">
    <property type="entry name" value="Rhomboid-like"/>
    <property type="match status" value="1"/>
</dbReference>
<dbReference type="InterPro" id="IPR022764">
    <property type="entry name" value="Peptidase_S54_rhomboid_dom"/>
</dbReference>
<dbReference type="InterPro" id="IPR050925">
    <property type="entry name" value="Rhomboid_protease_S54"/>
</dbReference>
<keyword evidence="3 7" id="KW-0812">Transmembrane</keyword>
<dbReference type="GO" id="GO:0016020">
    <property type="term" value="C:membrane"/>
    <property type="evidence" value="ECO:0007669"/>
    <property type="project" value="UniProtKB-SubCell"/>
</dbReference>
<dbReference type="Gene3D" id="1.20.1540.10">
    <property type="entry name" value="Rhomboid-like"/>
    <property type="match status" value="1"/>
</dbReference>
<dbReference type="Proteomes" id="UP000319499">
    <property type="component" value="Unassembled WGS sequence"/>
</dbReference>
<feature type="transmembrane region" description="Helical" evidence="7">
    <location>
        <begin position="51"/>
        <end position="76"/>
    </location>
</feature>
<evidence type="ECO:0000256" key="3">
    <source>
        <dbReference type="ARBA" id="ARBA00022692"/>
    </source>
</evidence>
<name>A0A563DEQ4_9FLAO</name>
<sequence length="259" mass="29887">MNRYIPPVTKNLLILNTIFFVGKFLLLMQGIDLDVVLGAFFPASPNFKWYQIISHMFMHGNFMHFVFNMFALWMFGSAVEKALGIKKYLILYFVCGLGAFVLYNLVNFYEYKKIYEVLIEQGAPLGELYSYTKLSTIEAKNITITDVKEWLNAMPSGVNVQLLFELFRGWRTPMIGASGAIYGVLVAFGMMYPNTVLMLLFPPIPMKAKFFIPIMIILELFFGFQNQPGDNVAHFAHLGGAIFGFFLVRHWLKNRYRWN</sequence>
<accession>A0A563DEQ4</accession>
<dbReference type="PANTHER" id="PTHR43731">
    <property type="entry name" value="RHOMBOID PROTEASE"/>
    <property type="match status" value="1"/>
</dbReference>
<feature type="transmembrane region" description="Helical" evidence="7">
    <location>
        <begin position="88"/>
        <end position="106"/>
    </location>
</feature>
<reference evidence="9 10" key="1">
    <citation type="submission" date="2019-02" db="EMBL/GenBank/DDBJ databases">
        <title>Apibacter muscae sp. nov.: a novel member of the house fly microbiota.</title>
        <authorList>
            <person name="Park R."/>
        </authorList>
    </citation>
    <scope>NUCLEOTIDE SEQUENCE [LARGE SCALE GENOMIC DNA]</scope>
    <source>
        <strain evidence="9 10">AL1</strain>
    </source>
</reference>
<comment type="similarity">
    <text evidence="2">Belongs to the peptidase S54 family.</text>
</comment>
<evidence type="ECO:0000256" key="5">
    <source>
        <dbReference type="ARBA" id="ARBA00022989"/>
    </source>
</evidence>
<dbReference type="GO" id="GO:0006508">
    <property type="term" value="P:proteolysis"/>
    <property type="evidence" value="ECO:0007669"/>
    <property type="project" value="UniProtKB-KW"/>
</dbReference>
<dbReference type="OrthoDB" id="9807874at2"/>
<evidence type="ECO:0000256" key="1">
    <source>
        <dbReference type="ARBA" id="ARBA00004141"/>
    </source>
</evidence>
<feature type="domain" description="Peptidase S54 rhomboid" evidence="8">
    <location>
        <begin position="158"/>
        <end position="248"/>
    </location>
</feature>